<sequence>MLTSPFHTLRYRHHRYGFRAADWRREALRTNLWLVPALESLLAVVLWAGTVALDRIAYNGRLHFPDWVLAGSADGARQVLTTVAAAVITVVGLVFSITIVALTLASTQFGPRMLRNFIRDRGTQLTLGTFVASFLYMILVLVAVGPGPHGDFVPHLSITVALALTVIDLAMLIYFINHIAKAIQLPEVIAAIAGDLARAIAEQGGADAGGVDGRERGLSSAELLSRMESAGAVIPTPASGYLQYLRHDRLIRIARESEAVIHLPYRPGHFLVEGSPLAVVWPAEAAPHVAANLAKGQVTGPYRTLTQDISFGIDQLVEIAIRALSPAVNDTFTALTCIDWLSDCLCRITLGWHPQRIHRDRHGYVRVIAYQVDYDRLVQRAFEKIRQAAAGMPAVMIRQLDALHKVGEQTVYPERRKVLLVQAQLILNSCDATVPEAVDRRDVELRYQALLALCGTPQPGDASALPFLTRISPRP</sequence>
<name>A0ABV6VHU6_9ACTN</name>
<organism evidence="1 2">
    <name type="scientific">Streptacidiphilus alkalitolerans</name>
    <dbReference type="NCBI Taxonomy" id="3342712"/>
    <lineage>
        <taxon>Bacteria</taxon>
        <taxon>Bacillati</taxon>
        <taxon>Actinomycetota</taxon>
        <taxon>Actinomycetes</taxon>
        <taxon>Kitasatosporales</taxon>
        <taxon>Streptomycetaceae</taxon>
        <taxon>Streptacidiphilus</taxon>
    </lineage>
</organism>
<evidence type="ECO:0000313" key="1">
    <source>
        <dbReference type="EMBL" id="MFC1413294.1"/>
    </source>
</evidence>
<protein>
    <submittedName>
        <fullName evidence="1">DUF2254 domain-containing protein</fullName>
    </submittedName>
</protein>
<dbReference type="Proteomes" id="UP001592582">
    <property type="component" value="Unassembled WGS sequence"/>
</dbReference>
<proteinExistence type="predicted"/>
<dbReference type="Pfam" id="PF10011">
    <property type="entry name" value="DUF2254"/>
    <property type="match status" value="1"/>
</dbReference>
<gene>
    <name evidence="1" type="ORF">ACEZDG_28905</name>
</gene>
<keyword evidence="2" id="KW-1185">Reference proteome</keyword>
<dbReference type="EMBL" id="JBHEZX010000015">
    <property type="protein sequence ID" value="MFC1413294.1"/>
    <property type="molecule type" value="Genomic_DNA"/>
</dbReference>
<accession>A0ABV6VHU6</accession>
<dbReference type="InterPro" id="IPR018723">
    <property type="entry name" value="DUF2254_membrane"/>
</dbReference>
<comment type="caution">
    <text evidence="1">The sequence shown here is derived from an EMBL/GenBank/DDBJ whole genome shotgun (WGS) entry which is preliminary data.</text>
</comment>
<reference evidence="1 2" key="1">
    <citation type="submission" date="2024-09" db="EMBL/GenBank/DDBJ databases">
        <authorList>
            <person name="Lee S.D."/>
        </authorList>
    </citation>
    <scope>NUCLEOTIDE SEQUENCE [LARGE SCALE GENOMIC DNA]</scope>
    <source>
        <strain evidence="1 2">N1-1</strain>
    </source>
</reference>
<evidence type="ECO:0000313" key="2">
    <source>
        <dbReference type="Proteomes" id="UP001592582"/>
    </source>
</evidence>